<feature type="region of interest" description="Disordered" evidence="4">
    <location>
        <begin position="267"/>
        <end position="330"/>
    </location>
</feature>
<dbReference type="PANTHER" id="PTHR42264">
    <property type="entry name" value="EPHRIN_REC_LIKE DOMAIN-CONTAINING PROTEIN"/>
    <property type="match status" value="1"/>
</dbReference>
<dbReference type="EMBL" id="HBIO01022011">
    <property type="protein sequence ID" value="CAE0472122.1"/>
    <property type="molecule type" value="Transcribed_RNA"/>
</dbReference>
<feature type="compositionally biased region" description="Basic residues" evidence="4">
    <location>
        <begin position="63"/>
        <end position="83"/>
    </location>
</feature>
<feature type="compositionally biased region" description="Low complexity" evidence="4">
    <location>
        <begin position="84"/>
        <end position="94"/>
    </location>
</feature>
<dbReference type="InterPro" id="IPR002893">
    <property type="entry name" value="Znf_MYND"/>
</dbReference>
<feature type="region of interest" description="Disordered" evidence="4">
    <location>
        <begin position="481"/>
        <end position="509"/>
    </location>
</feature>
<dbReference type="AlphaFoldDB" id="A0A7S3QBK0"/>
<dbReference type="Pfam" id="PF01753">
    <property type="entry name" value="zf-MYND"/>
    <property type="match status" value="1"/>
</dbReference>
<feature type="compositionally biased region" description="Low complexity" evidence="4">
    <location>
        <begin position="128"/>
        <end position="143"/>
    </location>
</feature>
<organism evidence="6">
    <name type="scientific">Chaetoceros debilis</name>
    <dbReference type="NCBI Taxonomy" id="122233"/>
    <lineage>
        <taxon>Eukaryota</taxon>
        <taxon>Sar</taxon>
        <taxon>Stramenopiles</taxon>
        <taxon>Ochrophyta</taxon>
        <taxon>Bacillariophyta</taxon>
        <taxon>Coscinodiscophyceae</taxon>
        <taxon>Chaetocerotophycidae</taxon>
        <taxon>Chaetocerotales</taxon>
        <taxon>Chaetocerotaceae</taxon>
        <taxon>Chaetoceros</taxon>
    </lineage>
</organism>
<proteinExistence type="predicted"/>
<keyword evidence="1" id="KW-0479">Metal-binding</keyword>
<feature type="compositionally biased region" description="Basic and acidic residues" evidence="4">
    <location>
        <begin position="34"/>
        <end position="56"/>
    </location>
</feature>
<keyword evidence="2" id="KW-0863">Zinc-finger</keyword>
<feature type="compositionally biased region" description="Polar residues" evidence="4">
    <location>
        <begin position="623"/>
        <end position="641"/>
    </location>
</feature>
<evidence type="ECO:0000259" key="5">
    <source>
        <dbReference type="Pfam" id="PF01753"/>
    </source>
</evidence>
<feature type="region of interest" description="Disordered" evidence="4">
    <location>
        <begin position="621"/>
        <end position="670"/>
    </location>
</feature>
<feature type="region of interest" description="Disordered" evidence="4">
    <location>
        <begin position="34"/>
        <end position="143"/>
    </location>
</feature>
<accession>A0A7S3QBK0</accession>
<name>A0A7S3QBK0_9STRA</name>
<dbReference type="PANTHER" id="PTHR42264:SF3">
    <property type="entry name" value="F-BOX DOMAIN-CONTAINING PROTEIN-RELATED"/>
    <property type="match status" value="1"/>
</dbReference>
<evidence type="ECO:0000256" key="4">
    <source>
        <dbReference type="SAM" id="MobiDB-lite"/>
    </source>
</evidence>
<gene>
    <name evidence="6" type="ORF">CDEB00056_LOCUS16975</name>
</gene>
<sequence>MYSNMIWSYMQLPREQMEQQMMEQQMVKIQQEQLKRQAEAEAKAEAEAEEEKERDTFNSSSSMKRRMNMRRRKKGNRRGKGNRKNANTSTSSGSGMIGSRNISTYDGDDDDGPCCRGKIQPSEDSHSHSPSTSTKNNNNNTNDQIQIQPKRIDLLNSSTILSLIQSQGHQSTFLQLKKLYAKAIHAAERNPEEAWWKTFYRRAQLDYCCAQPHEAMQSIDRARLQAGLCTPFYDILEEKESALQKIQTLEDSIQMVLTVVTDTDASVSVENEEDDQQDGKLNNQDESKSYDSTSQETNNENKKHDQHSKNGSNRTSNNSKNSTDKENENDKGKLIGVCKYLSSGFTPLPNHHHRLPMSSLQEEMLAVRLIAATEIVECQKEYHDGTIETFDFRERAANILNKILSIVARAPLSMFPASGSEDRIPPITVHLLAFYFRTCLSPTMMKELAIAEFCKEATDHLLSDDQAYAIAAHAFEEVESIHNPDNNNNNNNNSSRGSGSGGGGGHAKTFNQTGQGGCMPCSFRLVRSGMDNWSEGLQMSVHKGKVDWTAFCLNRLLCRIDDGKHTVLKTILARDQHGCNAMMHAANDNFSGFSGLSIRMLVQATATSFVYNVNDKVRGTGTGSAYNNNGRDGDDTTWSGTTNGGDGDNQQLYPPSNVHDESYQHTSQERTSAVRKVLNTSDLSGFTPAMACVSVVNMSGLTALVDLGARLWDKETNRKMPHHLQAAVRTLIKEKSLTSDTNTRNLFRAIQSATEEREYCSYCGKCPTPTVTIGSDDDPNLISIRNSSSSSSSTCVPATTSKVTFSKLLYCSRCNRSRYCGKECQKLVDSVAREYIYPFERSERIPYPSSTYHTLPTRSIT</sequence>
<keyword evidence="3" id="KW-0862">Zinc</keyword>
<evidence type="ECO:0000256" key="1">
    <source>
        <dbReference type="ARBA" id="ARBA00022723"/>
    </source>
</evidence>
<feature type="domain" description="MYND-type" evidence="5">
    <location>
        <begin position="806"/>
        <end position="826"/>
    </location>
</feature>
<dbReference type="GO" id="GO:0008270">
    <property type="term" value="F:zinc ion binding"/>
    <property type="evidence" value="ECO:0007669"/>
    <property type="project" value="UniProtKB-KW"/>
</dbReference>
<reference evidence="6" key="1">
    <citation type="submission" date="2021-01" db="EMBL/GenBank/DDBJ databases">
        <authorList>
            <person name="Corre E."/>
            <person name="Pelletier E."/>
            <person name="Niang G."/>
            <person name="Scheremetjew M."/>
            <person name="Finn R."/>
            <person name="Kale V."/>
            <person name="Holt S."/>
            <person name="Cochrane G."/>
            <person name="Meng A."/>
            <person name="Brown T."/>
            <person name="Cohen L."/>
        </authorList>
    </citation>
    <scope>NUCLEOTIDE SEQUENCE</scope>
    <source>
        <strain evidence="6">MM31A-1</strain>
    </source>
</reference>
<feature type="compositionally biased region" description="Low complexity" evidence="4">
    <location>
        <begin position="486"/>
        <end position="497"/>
    </location>
</feature>
<evidence type="ECO:0000256" key="3">
    <source>
        <dbReference type="ARBA" id="ARBA00022833"/>
    </source>
</evidence>
<feature type="compositionally biased region" description="Low complexity" evidence="4">
    <location>
        <begin position="309"/>
        <end position="321"/>
    </location>
</feature>
<evidence type="ECO:0000256" key="2">
    <source>
        <dbReference type="ARBA" id="ARBA00022771"/>
    </source>
</evidence>
<evidence type="ECO:0000313" key="6">
    <source>
        <dbReference type="EMBL" id="CAE0472122.1"/>
    </source>
</evidence>
<protein>
    <recommendedName>
        <fullName evidence="5">MYND-type domain-containing protein</fullName>
    </recommendedName>
</protein>